<proteinExistence type="predicted"/>
<gene>
    <name evidence="1" type="ORF">L596_029111</name>
</gene>
<reference evidence="1 2" key="2">
    <citation type="journal article" date="2019" name="G3 (Bethesda)">
        <title>Hybrid Assembly of the Genome of the Entomopathogenic Nematode Steinernema carpocapsae Identifies the X-Chromosome.</title>
        <authorList>
            <person name="Serra L."/>
            <person name="Macchietto M."/>
            <person name="Macias-Munoz A."/>
            <person name="McGill C.J."/>
            <person name="Rodriguez I.M."/>
            <person name="Rodriguez B."/>
            <person name="Murad R."/>
            <person name="Mortazavi A."/>
        </authorList>
    </citation>
    <scope>NUCLEOTIDE SEQUENCE [LARGE SCALE GENOMIC DNA]</scope>
    <source>
        <strain evidence="1 2">ALL</strain>
    </source>
</reference>
<dbReference type="Proteomes" id="UP000298663">
    <property type="component" value="Unassembled WGS sequence"/>
</dbReference>
<name>A0A4U5LTN9_STECR</name>
<keyword evidence="2" id="KW-1185">Reference proteome</keyword>
<accession>A0A4U5LTN9</accession>
<evidence type="ECO:0000313" key="2">
    <source>
        <dbReference type="Proteomes" id="UP000298663"/>
    </source>
</evidence>
<dbReference type="AlphaFoldDB" id="A0A4U5LTN9"/>
<evidence type="ECO:0000313" key="1">
    <source>
        <dbReference type="EMBL" id="TKR59444.1"/>
    </source>
</evidence>
<organism evidence="1 2">
    <name type="scientific">Steinernema carpocapsae</name>
    <name type="common">Entomopathogenic nematode</name>
    <dbReference type="NCBI Taxonomy" id="34508"/>
    <lineage>
        <taxon>Eukaryota</taxon>
        <taxon>Metazoa</taxon>
        <taxon>Ecdysozoa</taxon>
        <taxon>Nematoda</taxon>
        <taxon>Chromadorea</taxon>
        <taxon>Rhabditida</taxon>
        <taxon>Tylenchina</taxon>
        <taxon>Panagrolaimomorpha</taxon>
        <taxon>Strongyloidoidea</taxon>
        <taxon>Steinernematidae</taxon>
        <taxon>Steinernema</taxon>
    </lineage>
</organism>
<reference evidence="1 2" key="1">
    <citation type="journal article" date="2015" name="Genome Biol.">
        <title>Comparative genomics of Steinernema reveals deeply conserved gene regulatory networks.</title>
        <authorList>
            <person name="Dillman A.R."/>
            <person name="Macchietto M."/>
            <person name="Porter C.F."/>
            <person name="Rogers A."/>
            <person name="Williams B."/>
            <person name="Antoshechkin I."/>
            <person name="Lee M.M."/>
            <person name="Goodwin Z."/>
            <person name="Lu X."/>
            <person name="Lewis E.E."/>
            <person name="Goodrich-Blair H."/>
            <person name="Stock S.P."/>
            <person name="Adams B.J."/>
            <person name="Sternberg P.W."/>
            <person name="Mortazavi A."/>
        </authorList>
    </citation>
    <scope>NUCLEOTIDE SEQUENCE [LARGE SCALE GENOMIC DNA]</scope>
    <source>
        <strain evidence="1 2">ALL</strain>
    </source>
</reference>
<comment type="caution">
    <text evidence="1">The sequence shown here is derived from an EMBL/GenBank/DDBJ whole genome shotgun (WGS) entry which is preliminary data.</text>
</comment>
<sequence length="140" mass="15989">MSWFYANIETLKLRVTSASKTDKDTWFRIIVKDREGKATTVTAFGLNAPRLKEFINDKILRRANDKYRLGTALFEIIFTDVSEATPDDEDVFDISFSTIPKFEGKRVSLTVRAAEGSIKMTKFFFTCTVTDGVQSCELRH</sequence>
<dbReference type="EMBL" id="AZBU02000012">
    <property type="protein sequence ID" value="TKR59444.1"/>
    <property type="molecule type" value="Genomic_DNA"/>
</dbReference>
<protein>
    <submittedName>
        <fullName evidence="1">Uncharacterized protein</fullName>
    </submittedName>
</protein>